<dbReference type="EMBL" id="JMKJ01000088">
    <property type="protein sequence ID" value="KGG52399.1"/>
    <property type="molecule type" value="Genomic_DNA"/>
</dbReference>
<dbReference type="VEuPathDB" id="MicrosporidiaDB:DI09_73p70"/>
<dbReference type="RefSeq" id="XP_013236815.1">
    <property type="nucleotide sequence ID" value="XM_013381361.1"/>
</dbReference>
<dbReference type="PANTHER" id="PTHR13007">
    <property type="entry name" value="PRE-MRNA SPLICING FACTOR-RELATED"/>
    <property type="match status" value="1"/>
</dbReference>
<name>A0A098VNP6_9MICR</name>
<keyword evidence="5" id="KW-0747">Spliceosome</keyword>
<dbReference type="VEuPathDB" id="MicrosporidiaDB:DI09_39p20"/>
<dbReference type="GO" id="GO:0046540">
    <property type="term" value="C:U4/U6 x U5 tri-snRNP complex"/>
    <property type="evidence" value="ECO:0007669"/>
    <property type="project" value="TreeGrafter"/>
</dbReference>
<dbReference type="RefSeq" id="XP_013238826.1">
    <property type="nucleotide sequence ID" value="XM_013383372.1"/>
</dbReference>
<keyword evidence="12" id="KW-1185">Reference proteome</keyword>
<dbReference type="Proteomes" id="UP000029725">
    <property type="component" value="Unassembled WGS sequence"/>
</dbReference>
<gene>
    <name evidence="11" type="ORF">DI09_17p290</name>
    <name evidence="10" type="ORF">DI09_39p20</name>
    <name evidence="9" type="ORF">DI09_73p70</name>
</gene>
<dbReference type="GeneID" id="25258734"/>
<evidence type="ECO:0000256" key="5">
    <source>
        <dbReference type="ARBA" id="ARBA00022728"/>
    </source>
</evidence>
<dbReference type="EMBL" id="JMKJ01000332">
    <property type="protein sequence ID" value="KGG51308.1"/>
    <property type="molecule type" value="Genomic_DNA"/>
</dbReference>
<dbReference type="Pfam" id="PF02840">
    <property type="entry name" value="Prp18"/>
    <property type="match status" value="1"/>
</dbReference>
<dbReference type="AlphaFoldDB" id="A0A098VNP6"/>
<evidence type="ECO:0000313" key="10">
    <source>
        <dbReference type="EMBL" id="KGG51308.1"/>
    </source>
</evidence>
<evidence type="ECO:0000256" key="7">
    <source>
        <dbReference type="ARBA" id="ARBA00023242"/>
    </source>
</evidence>
<proteinExistence type="inferred from homology"/>
<dbReference type="GO" id="GO:0000350">
    <property type="term" value="P:generation of catalytic spliceosome for second transesterification step"/>
    <property type="evidence" value="ECO:0007669"/>
    <property type="project" value="TreeGrafter"/>
</dbReference>
<organism evidence="9 12">
    <name type="scientific">Mitosporidium daphniae</name>
    <dbReference type="NCBI Taxonomy" id="1485682"/>
    <lineage>
        <taxon>Eukaryota</taxon>
        <taxon>Fungi</taxon>
        <taxon>Fungi incertae sedis</taxon>
        <taxon>Microsporidia</taxon>
        <taxon>Mitosporidium</taxon>
    </lineage>
</organism>
<comment type="caution">
    <text evidence="9">The sequence shown here is derived from an EMBL/GenBank/DDBJ whole genome shotgun (WGS) entry which is preliminary data.</text>
</comment>
<keyword evidence="7" id="KW-0539">Nucleus</keyword>
<feature type="domain" description="Prp18" evidence="8">
    <location>
        <begin position="198"/>
        <end position="310"/>
    </location>
</feature>
<evidence type="ECO:0000313" key="12">
    <source>
        <dbReference type="Proteomes" id="UP000029725"/>
    </source>
</evidence>
<comment type="similarity">
    <text evidence="2">Belongs to the PRP18 family.</text>
</comment>
<evidence type="ECO:0000256" key="6">
    <source>
        <dbReference type="ARBA" id="ARBA00023187"/>
    </source>
</evidence>
<evidence type="ECO:0000256" key="2">
    <source>
        <dbReference type="ARBA" id="ARBA00008137"/>
    </source>
</evidence>
<dbReference type="GeneID" id="25259798"/>
<dbReference type="Gene3D" id="1.20.940.10">
    <property type="entry name" value="Functional domain of the splicing factor Prp18"/>
    <property type="match status" value="1"/>
</dbReference>
<dbReference type="PANTHER" id="PTHR13007:SF19">
    <property type="entry name" value="PRE-MRNA-SPLICING FACTOR 18"/>
    <property type="match status" value="1"/>
</dbReference>
<keyword evidence="6" id="KW-0508">mRNA splicing</keyword>
<dbReference type="EMBL" id="JMKJ01000583">
    <property type="protein sequence ID" value="KGG50379.1"/>
    <property type="molecule type" value="Genomic_DNA"/>
</dbReference>
<evidence type="ECO:0000259" key="8">
    <source>
        <dbReference type="Pfam" id="PF02840"/>
    </source>
</evidence>
<dbReference type="InterPro" id="IPR039979">
    <property type="entry name" value="PRPF18"/>
</dbReference>
<dbReference type="GO" id="GO:0005682">
    <property type="term" value="C:U5 snRNP"/>
    <property type="evidence" value="ECO:0007669"/>
    <property type="project" value="TreeGrafter"/>
</dbReference>
<protein>
    <recommendedName>
        <fullName evidence="3">Pre-mRNA-splicing factor 18</fullName>
    </recommendedName>
</protein>
<dbReference type="OrthoDB" id="10261918at2759"/>
<dbReference type="VEuPathDB" id="MicrosporidiaDB:DI09_17p290"/>
<dbReference type="SUPFAM" id="SSF47938">
    <property type="entry name" value="Functional domain of the splicing factor Prp18"/>
    <property type="match status" value="1"/>
</dbReference>
<dbReference type="GeneID" id="25260739"/>
<dbReference type="InterPro" id="IPR004098">
    <property type="entry name" value="Prp18"/>
</dbReference>
<dbReference type="GO" id="GO:0071021">
    <property type="term" value="C:U2-type post-spliceosomal complex"/>
    <property type="evidence" value="ECO:0007669"/>
    <property type="project" value="TreeGrafter"/>
</dbReference>
<dbReference type="RefSeq" id="XP_013237752.1">
    <property type="nucleotide sequence ID" value="XM_013382298.1"/>
</dbReference>
<accession>A0A098VNP6</accession>
<sequence>MQALKAELEAKKASLEYTRSESRKLYVARRDIEKERVNSYLSAHEERQLVKKRCIPPQETVPCQPISSAEKKEALPHQASYSKAATIKINTIENSEENRFSTLLFEHQDTLSLDLKMNKEHGMTSHEKLLLEWEKAEIRQEPTNGQVLHPQLPHEHKPRAFPENQMALKGVETKMDQPESLHLKVISELQPVVRNKQFLSEIFTQTSQYLMPFFVLLQEQNIPDSVIEHLMEIVGFLQTKQYVKANDAYIRLSIGNAPWPIGVTMVCIHERSARERIHSNQVAHVLNDERQRKWIQSIKRLISFCQRAYPPARITQALG</sequence>
<evidence type="ECO:0000256" key="1">
    <source>
        <dbReference type="ARBA" id="ARBA00004123"/>
    </source>
</evidence>
<evidence type="ECO:0000256" key="4">
    <source>
        <dbReference type="ARBA" id="ARBA00022664"/>
    </source>
</evidence>
<comment type="subcellular location">
    <subcellularLocation>
        <location evidence="1">Nucleus</location>
    </subcellularLocation>
</comment>
<reference evidence="9 12" key="1">
    <citation type="submission" date="2014-04" db="EMBL/GenBank/DDBJ databases">
        <title>A new species of microsporidia sheds light on the evolution of extreme parasitism.</title>
        <authorList>
            <person name="Haag K.L."/>
            <person name="James T.Y."/>
            <person name="Larsson R."/>
            <person name="Schaer T.M."/>
            <person name="Refardt D."/>
            <person name="Pombert J.-F."/>
            <person name="Ebert D."/>
        </authorList>
    </citation>
    <scope>NUCLEOTIDE SEQUENCE [LARGE SCALE GENOMIC DNA]</scope>
    <source>
        <strain evidence="9 12">UGP3</strain>
        <tissue evidence="9">Spores</tissue>
    </source>
</reference>
<evidence type="ECO:0000313" key="9">
    <source>
        <dbReference type="EMBL" id="KGG50379.1"/>
    </source>
</evidence>
<evidence type="ECO:0000313" key="11">
    <source>
        <dbReference type="EMBL" id="KGG52399.1"/>
    </source>
</evidence>
<dbReference type="HOGENOM" id="CLU_039675_0_0_1"/>
<keyword evidence="4" id="KW-0507">mRNA processing</keyword>
<evidence type="ECO:0000256" key="3">
    <source>
        <dbReference type="ARBA" id="ARBA00018242"/>
    </source>
</evidence>